<reference evidence="2" key="1">
    <citation type="submission" date="2014-11" db="EMBL/GenBank/DDBJ databases">
        <authorList>
            <person name="Amaro Gonzalez C."/>
        </authorList>
    </citation>
    <scope>NUCLEOTIDE SEQUENCE</scope>
</reference>
<evidence type="ECO:0000313" key="2">
    <source>
        <dbReference type="EMBL" id="JAH05674.1"/>
    </source>
</evidence>
<dbReference type="AlphaFoldDB" id="A0A0E9PMC7"/>
<evidence type="ECO:0000256" key="1">
    <source>
        <dbReference type="SAM" id="SignalP"/>
    </source>
</evidence>
<name>A0A0E9PMC7_ANGAN</name>
<feature type="chain" id="PRO_5002431387" evidence="1">
    <location>
        <begin position="30"/>
        <end position="45"/>
    </location>
</feature>
<organism evidence="2">
    <name type="scientific">Anguilla anguilla</name>
    <name type="common">European freshwater eel</name>
    <name type="synonym">Muraena anguilla</name>
    <dbReference type="NCBI Taxonomy" id="7936"/>
    <lineage>
        <taxon>Eukaryota</taxon>
        <taxon>Metazoa</taxon>
        <taxon>Chordata</taxon>
        <taxon>Craniata</taxon>
        <taxon>Vertebrata</taxon>
        <taxon>Euteleostomi</taxon>
        <taxon>Actinopterygii</taxon>
        <taxon>Neopterygii</taxon>
        <taxon>Teleostei</taxon>
        <taxon>Anguilliformes</taxon>
        <taxon>Anguillidae</taxon>
        <taxon>Anguilla</taxon>
    </lineage>
</organism>
<sequence length="45" mass="5226">MRSGAWHYVLWKSTCLSLLFRIDSSGLSADEYNCTFQIREKRGKA</sequence>
<proteinExistence type="predicted"/>
<accession>A0A0E9PMC7</accession>
<feature type="signal peptide" evidence="1">
    <location>
        <begin position="1"/>
        <end position="29"/>
    </location>
</feature>
<keyword evidence="1" id="KW-0732">Signal</keyword>
<reference evidence="2" key="2">
    <citation type="journal article" date="2015" name="Fish Shellfish Immunol.">
        <title>Early steps in the European eel (Anguilla anguilla)-Vibrio vulnificus interaction in the gills: Role of the RtxA13 toxin.</title>
        <authorList>
            <person name="Callol A."/>
            <person name="Pajuelo D."/>
            <person name="Ebbesson L."/>
            <person name="Teles M."/>
            <person name="MacKenzie S."/>
            <person name="Amaro C."/>
        </authorList>
    </citation>
    <scope>NUCLEOTIDE SEQUENCE</scope>
</reference>
<protein>
    <submittedName>
        <fullName evidence="2">Uncharacterized protein</fullName>
    </submittedName>
</protein>
<dbReference type="EMBL" id="GBXM01102903">
    <property type="protein sequence ID" value="JAH05674.1"/>
    <property type="molecule type" value="Transcribed_RNA"/>
</dbReference>